<organism evidence="1 2">
    <name type="scientific">Streptomyces coeruleorubidus</name>
    <dbReference type="NCBI Taxonomy" id="116188"/>
    <lineage>
        <taxon>Bacteria</taxon>
        <taxon>Bacillati</taxon>
        <taxon>Actinomycetota</taxon>
        <taxon>Actinomycetes</taxon>
        <taxon>Kitasatosporales</taxon>
        <taxon>Streptomycetaceae</taxon>
        <taxon>Streptomyces</taxon>
    </lineage>
</organism>
<proteinExistence type="predicted"/>
<evidence type="ECO:0000313" key="1">
    <source>
        <dbReference type="EMBL" id="WOT32659.1"/>
    </source>
</evidence>
<keyword evidence="2" id="KW-1185">Reference proteome</keyword>
<dbReference type="EMBL" id="CP137524">
    <property type="protein sequence ID" value="WOT32659.1"/>
    <property type="molecule type" value="Genomic_DNA"/>
</dbReference>
<evidence type="ECO:0000313" key="2">
    <source>
        <dbReference type="Proteomes" id="UP001305002"/>
    </source>
</evidence>
<accession>A0ABZ0K4S7</accession>
<reference evidence="1 2" key="1">
    <citation type="journal article" date="2021" name="J. Microbiol. Biotechnol.">
        <title>An Efficient Markerless Deletion System Suitable for the Industrial Strains of Streptomyces.</title>
        <authorList>
            <person name="Dong J."/>
            <person name="Wei J."/>
            <person name="Li H."/>
            <person name="Zhao S."/>
            <person name="Guan W."/>
        </authorList>
    </citation>
    <scope>NUCLEOTIDE SEQUENCE [LARGE SCALE GENOMIC DNA]</scope>
    <source>
        <strain evidence="1 2">CICC 11043</strain>
    </source>
</reference>
<sequence>MRTPVGCGWDDCGHELDWSRLKHAYGSASDLPRLFDEIGDPELADEAWEELWASLYHQGSVYTASFAALPVLTDIATGRKPGGRWQALGLAGRIVVEEQQLHEPGYVQARYPAAINELHQLTQNQVMARPFEGDEDDFLYWLEHLLAFEGVPIWRRNLRRDEYPMVCPSCALSLEIDLSYKLRGTRRRDPIARFRVVGREGPILTGVRPAGPAGLPPLASRLHGLAIRAGQSAAADHLTHLFGRTRCPDCASEFSVAEQIAAFQAWQCVGDLDRTS</sequence>
<gene>
    <name evidence="1" type="ORF">R5U08_00090</name>
</gene>
<name>A0ABZ0K4S7_STRC4</name>
<dbReference type="RefSeq" id="WP_317923131.1">
    <property type="nucleotide sequence ID" value="NZ_CP137524.1"/>
</dbReference>
<reference evidence="1 2" key="2">
    <citation type="journal article" date="2024" name="Microb. Biotechnol.">
        <title>The involvement of multiple ABC transporters in daunorubicin efflux in Streptomyces coeruleorubidus.</title>
        <authorList>
            <person name="Dong J."/>
            <person name="Ning J."/>
            <person name="Tian Y."/>
            <person name="Li H."/>
            <person name="Chen H."/>
            <person name="Guan W."/>
        </authorList>
    </citation>
    <scope>NUCLEOTIDE SEQUENCE [LARGE SCALE GENOMIC DNA]</scope>
    <source>
        <strain evidence="1 2">CICC 11043</strain>
    </source>
</reference>
<protein>
    <submittedName>
        <fullName evidence="1">Uncharacterized protein</fullName>
    </submittedName>
</protein>
<dbReference type="Proteomes" id="UP001305002">
    <property type="component" value="Chromosome"/>
</dbReference>